<keyword evidence="2" id="KW-1185">Reference proteome</keyword>
<protein>
    <submittedName>
        <fullName evidence="1">Uncharacterized protein</fullName>
    </submittedName>
</protein>
<evidence type="ECO:0000313" key="2">
    <source>
        <dbReference type="Proteomes" id="UP000587070"/>
    </source>
</evidence>
<comment type="caution">
    <text evidence="1">The sequence shown here is derived from an EMBL/GenBank/DDBJ whole genome shotgun (WGS) entry which is preliminary data.</text>
</comment>
<dbReference type="EMBL" id="JACIGE010000017">
    <property type="protein sequence ID" value="MBB4249028.1"/>
    <property type="molecule type" value="Genomic_DNA"/>
</dbReference>
<dbReference type="AlphaFoldDB" id="A0A840GEG6"/>
<name>A0A840GEG6_RHOTE</name>
<proteinExistence type="predicted"/>
<sequence length="649" mass="69354">MHNSEFEGRAAAANTLAAILSAHSSSGEGLVTGPGTATSDDVSAEARPGIFVLNAETVRVLGADRLSALVEKVRALRTPVWLSAGEYVLAPDVVAALGAGVLHSWNRAGLDLREGGADPQAIEAQMLEALACTEQRVANWQPEVVRLALGGNLGIALGAGVQEFKAQQQLARQNEQFDMDKQQFGWQAQDRQRETDKLDHVKKFWHDVGPVFGADLKTQAEYLRRKYAANDKVAGYDDGHDVEVEHLPDGNVAYTQKLADGKGGFTYGEKTIATPQQVASELLRYAHVGLAAIDPKYGDNFLAHLQKMQSEDRAAALKERELKIQADHYQRSDDTTAKHYAAWADIMSDKAVAGRAGAAGGKATTGTGMPAEIAAVYNHYGYKDPTDFTSDIRKRVAADNANAGMGGVDIQALATKTQQNTAALMQGQIGAGHTVEELYPVALRMAQAELGVQQLGPDGKPVQDKSGAYLPYPELAKNGQWYTYVRDGQGNQLVLGARPVDPTRFGLAPEKVASIEVSNPAIRGAVKEAFDLSAKGDESGIAEMSRRIGERKTVSLLNAYQRSLQKPAAPTTAPATIPALRPATSSAAQPATPIEGHVLRSVSAGKDGPEFSVIDPATGQIKKVTLNSGGRGRGLGLNREAIQRWTQQQ</sequence>
<dbReference type="RefSeq" id="WP_153116253.1">
    <property type="nucleotide sequence ID" value="NZ_JACIGE010000017.1"/>
</dbReference>
<gene>
    <name evidence="1" type="ORF">GGD90_003431</name>
</gene>
<evidence type="ECO:0000313" key="1">
    <source>
        <dbReference type="EMBL" id="MBB4249028.1"/>
    </source>
</evidence>
<organism evidence="1 2">
    <name type="scientific">Rhodocyclus tenuis</name>
    <name type="common">Rhodospirillum tenue</name>
    <dbReference type="NCBI Taxonomy" id="1066"/>
    <lineage>
        <taxon>Bacteria</taxon>
        <taxon>Pseudomonadati</taxon>
        <taxon>Pseudomonadota</taxon>
        <taxon>Betaproteobacteria</taxon>
        <taxon>Rhodocyclales</taxon>
        <taxon>Rhodocyclaceae</taxon>
        <taxon>Rhodocyclus</taxon>
    </lineage>
</organism>
<dbReference type="Proteomes" id="UP000587070">
    <property type="component" value="Unassembled WGS sequence"/>
</dbReference>
<reference evidence="1 2" key="1">
    <citation type="submission" date="2020-08" db="EMBL/GenBank/DDBJ databases">
        <title>Genome sequencing of Purple Non-Sulfur Bacteria from various extreme environments.</title>
        <authorList>
            <person name="Mayer M."/>
        </authorList>
    </citation>
    <scope>NUCLEOTIDE SEQUENCE [LARGE SCALE GENOMIC DNA]</scope>
    <source>
        <strain evidence="1 2">2761</strain>
    </source>
</reference>
<accession>A0A840GEG6</accession>